<dbReference type="AlphaFoldDB" id="A0A087EPJ9"/>
<dbReference type="HAMAP" id="MF_01331_B">
    <property type="entry name" value="Ribosomal_uL22_B"/>
    <property type="match status" value="1"/>
</dbReference>
<evidence type="ECO:0000313" key="18">
    <source>
        <dbReference type="EMBL" id="KPN81593.1"/>
    </source>
</evidence>
<keyword evidence="5 10" id="KW-0694">RNA-binding</keyword>
<evidence type="ECO:0000313" key="15">
    <source>
        <dbReference type="EMBL" id="GAT90879.1"/>
    </source>
</evidence>
<dbReference type="CDD" id="cd00336">
    <property type="entry name" value="Ribosomal_L22"/>
    <property type="match status" value="1"/>
</dbReference>
<dbReference type="SUPFAM" id="SSF54843">
    <property type="entry name" value="Ribosomal protein L22"/>
    <property type="match status" value="1"/>
</dbReference>
<dbReference type="Proteomes" id="UP000037749">
    <property type="component" value="Unassembled WGS sequence"/>
</dbReference>
<dbReference type="PATRIC" id="fig|148814.10.peg.1031"/>
<dbReference type="EMBL" id="BDDX01000011">
    <property type="protein sequence ID" value="GAT90879.1"/>
    <property type="molecule type" value="Genomic_DNA"/>
</dbReference>
<reference evidence="22" key="2">
    <citation type="submission" date="2015-10" db="EMBL/GenBank/DDBJ databases">
        <title>Bioinformatic analysis of the first complete genome sequence of Lactobacillus kunkeei strain MP2, an Apis mellifera gut isolate.</title>
        <authorList>
            <person name="Asenjo F."/>
            <person name="Olmos A."/>
            <person name="Henriquez-Piskulich P."/>
            <person name="Aldea P."/>
            <person name="Ugalde J.A."/>
            <person name="Trombert A.N."/>
        </authorList>
    </citation>
    <scope>NUCLEOTIDE SEQUENCE [LARGE SCALE GENOMIC DNA]</scope>
    <source>
        <strain evidence="22">MP2</strain>
    </source>
</reference>
<dbReference type="EMBL" id="JXDF01000018">
    <property type="protein sequence ID" value="KPN81593.1"/>
    <property type="molecule type" value="Genomic_DNA"/>
</dbReference>
<dbReference type="Proteomes" id="UP000186588">
    <property type="component" value="Unassembled WGS sequence"/>
</dbReference>
<dbReference type="PANTHER" id="PTHR13501">
    <property type="entry name" value="CHLOROPLAST 50S RIBOSOMAL PROTEIN L22-RELATED"/>
    <property type="match status" value="1"/>
</dbReference>
<evidence type="ECO:0000256" key="3">
    <source>
        <dbReference type="ARBA" id="ARBA00011838"/>
    </source>
</evidence>
<evidence type="ECO:0000256" key="10">
    <source>
        <dbReference type="HAMAP-Rule" id="MF_01331"/>
    </source>
</evidence>
<evidence type="ECO:0000313" key="19">
    <source>
        <dbReference type="Proteomes" id="UP000037749"/>
    </source>
</evidence>
<gene>
    <name evidence="10 18" type="primary">rplV</name>
    <name evidence="14" type="ORF">APS55_04890</name>
    <name evidence="15" type="ORF">FF306_00998</name>
    <name evidence="16" type="ORF">RZ71_00750</name>
    <name evidence="17" type="ORF">RZ72_00440</name>
    <name evidence="18" type="ORF">RZ78_06850</name>
</gene>
<evidence type="ECO:0000256" key="8">
    <source>
        <dbReference type="ARBA" id="ARBA00025084"/>
    </source>
</evidence>
<dbReference type="InterPro" id="IPR036394">
    <property type="entry name" value="Ribosomal_uL22_sf"/>
</dbReference>
<dbReference type="PROSITE" id="PS00464">
    <property type="entry name" value="RIBOSOMAL_L22"/>
    <property type="match status" value="1"/>
</dbReference>
<keyword evidence="20" id="KW-1185">Reference proteome</keyword>
<sequence>MAEQVTSAKATARTVRIAARKVRLVVDLIRGKSVSEAAAILKFTPRGASPVVSKVLMSAVANAENNFDLDREDLVVSEVFVNEGPTLKRFRPRAKGSASPINKRTSHITVVVSEK</sequence>
<evidence type="ECO:0000256" key="13">
    <source>
        <dbReference type="RuleBase" id="RU004008"/>
    </source>
</evidence>
<evidence type="ECO:0000313" key="21">
    <source>
        <dbReference type="Proteomes" id="UP000050269"/>
    </source>
</evidence>
<keyword evidence="6 10" id="KW-0689">Ribosomal protein</keyword>
<dbReference type="InterPro" id="IPR018260">
    <property type="entry name" value="Ribosomal_uL22_CS"/>
</dbReference>
<dbReference type="InterPro" id="IPR005727">
    <property type="entry name" value="Ribosomal_uL22_bac/chlpt-type"/>
</dbReference>
<comment type="function">
    <text evidence="10 13">This protein binds specifically to 23S rRNA; its binding is stimulated by other ribosomal proteins, e.g., L4, L17, and L20. It is important during the early stages of 50S assembly. It makes multiple contacts with different domains of the 23S rRNA in the assembled 50S subunit and ribosome.</text>
</comment>
<comment type="function">
    <text evidence="8">This protein binds specifically to 23S rRNA; its binding is stimulated by other ribosomal proteins, e.g. L4, L17, and L20. It is important during the early stages of 50S assembly. It makes multiple contacts with different domains of the 23S rRNA in the assembled 50S subunit and ribosome.</text>
</comment>
<dbReference type="InterPro" id="IPR047867">
    <property type="entry name" value="Ribosomal_uL22_bac/org-type"/>
</dbReference>
<organism evidence="18 21">
    <name type="scientific">Apilactobacillus kunkeei</name>
    <dbReference type="NCBI Taxonomy" id="148814"/>
    <lineage>
        <taxon>Bacteria</taxon>
        <taxon>Bacillati</taxon>
        <taxon>Bacillota</taxon>
        <taxon>Bacilli</taxon>
        <taxon>Lactobacillales</taxon>
        <taxon>Lactobacillaceae</taxon>
        <taxon>Apilactobacillus</taxon>
    </lineage>
</organism>
<evidence type="ECO:0000256" key="5">
    <source>
        <dbReference type="ARBA" id="ARBA00022884"/>
    </source>
</evidence>
<dbReference type="KEGG" id="lku:APS55_04890"/>
<reference evidence="14 22" key="3">
    <citation type="journal article" date="2016" name="PeerJ">
        <title>Genome sequencing and analysis of the first complete genome of Lactobacillus kunkeei strain MP2, an Apis mellifera gut isolate.</title>
        <authorList>
            <person name="Asenjo F."/>
            <person name="Olmos A."/>
            <person name="Henriquez-Piskulich P."/>
            <person name="Polanco V."/>
            <person name="Aldea P."/>
            <person name="Ugalde J.A."/>
            <person name="Trombert A.N."/>
        </authorList>
    </citation>
    <scope>NUCLEOTIDE SEQUENCE [LARGE SCALE GENOMIC DNA]</scope>
    <source>
        <strain evidence="14 22">MP2</strain>
    </source>
</reference>
<evidence type="ECO:0000256" key="7">
    <source>
        <dbReference type="ARBA" id="ARBA00023274"/>
    </source>
</evidence>
<dbReference type="EMBL" id="CP012920">
    <property type="protein sequence ID" value="ALJ31600.1"/>
    <property type="molecule type" value="Genomic_DNA"/>
</dbReference>
<dbReference type="Proteomes" id="UP000050269">
    <property type="component" value="Unassembled WGS sequence"/>
</dbReference>
<dbReference type="eggNOG" id="COG0091">
    <property type="taxonomic scope" value="Bacteria"/>
</dbReference>
<evidence type="ECO:0000313" key="23">
    <source>
        <dbReference type="Proteomes" id="UP000186588"/>
    </source>
</evidence>
<name>A0A087EPJ9_9LACO</name>
<dbReference type="GO" id="GO:0006412">
    <property type="term" value="P:translation"/>
    <property type="evidence" value="ECO:0007669"/>
    <property type="project" value="UniProtKB-UniRule"/>
</dbReference>
<evidence type="ECO:0000256" key="9">
    <source>
        <dbReference type="ARBA" id="ARBA00035207"/>
    </source>
</evidence>
<dbReference type="STRING" id="148814.APS55_04890"/>
<dbReference type="GeneID" id="66349185"/>
<dbReference type="RefSeq" id="WP_034531503.1">
    <property type="nucleotide sequence ID" value="NZ_BAABVW010000030.1"/>
</dbReference>
<dbReference type="InterPro" id="IPR001063">
    <property type="entry name" value="Ribosomal_uL22"/>
</dbReference>
<dbReference type="EMBL" id="JXCY01000007">
    <property type="protein sequence ID" value="KOY75657.1"/>
    <property type="molecule type" value="Genomic_DNA"/>
</dbReference>
<comment type="function">
    <text evidence="1 10">The globular domain of the protein is located near the polypeptide exit tunnel on the outside of the subunit, while an extended beta-hairpin is found that lines the wall of the exit tunnel in the center of the 70S ribosome.</text>
</comment>
<evidence type="ECO:0000256" key="11">
    <source>
        <dbReference type="RuleBase" id="RU004005"/>
    </source>
</evidence>
<dbReference type="OrthoDB" id="9805969at2"/>
<dbReference type="Proteomes" id="UP000037778">
    <property type="component" value="Unassembled WGS sequence"/>
</dbReference>
<evidence type="ECO:0000313" key="14">
    <source>
        <dbReference type="EMBL" id="ALJ31600.1"/>
    </source>
</evidence>
<protein>
    <recommendedName>
        <fullName evidence="9 10">Large ribosomal subunit protein uL22</fullName>
    </recommendedName>
</protein>
<comment type="subunit">
    <text evidence="3 10 12">Part of the 50S ribosomal subunit.</text>
</comment>
<reference evidence="15 23" key="4">
    <citation type="journal article" date="2016" name="Syst. Appl. Microbiol.">
        <title>Genomic characterization of a fructophilic bee symbiont Lactobacillus kunkeei reveals its niche-specific adaptation.</title>
        <authorList>
            <person name="Maeno S."/>
            <person name="Tanizawa Y."/>
            <person name="Kanesaki Y."/>
            <person name="Kubota E."/>
            <person name="Kumar H."/>
            <person name="Dicks L."/>
            <person name="Salminen S."/>
            <person name="Nakagawa J."/>
            <person name="Arita M."/>
            <person name="Endo A."/>
        </authorList>
    </citation>
    <scope>NUCLEOTIDE SEQUENCE [LARGE SCALE GENOMIC DNA]</scope>
    <source>
        <strain evidence="15 23">FF30-6</strain>
    </source>
</reference>
<evidence type="ECO:0000256" key="2">
    <source>
        <dbReference type="ARBA" id="ARBA00009451"/>
    </source>
</evidence>
<dbReference type="GO" id="GO:0022625">
    <property type="term" value="C:cytosolic large ribosomal subunit"/>
    <property type="evidence" value="ECO:0007669"/>
    <property type="project" value="TreeGrafter"/>
</dbReference>
<evidence type="ECO:0000256" key="6">
    <source>
        <dbReference type="ARBA" id="ARBA00022980"/>
    </source>
</evidence>
<dbReference type="NCBIfam" id="TIGR01044">
    <property type="entry name" value="rplV_bact"/>
    <property type="match status" value="1"/>
</dbReference>
<reference evidence="19 20" key="1">
    <citation type="journal article" date="2015" name="Genome Biol. Evol.">
        <title>Functionally Structured Genomes in Lactobacillus kunkeei Colonizing the Honey Crop and Food Products of Honeybees and Stingless Bees.</title>
        <authorList>
            <person name="Tamarit D."/>
            <person name="Ellegaard K.M."/>
            <person name="Wikander J."/>
            <person name="Olofsson T."/>
            <person name="Vasquez A."/>
            <person name="Andersson S.G."/>
        </authorList>
    </citation>
    <scope>NUCLEOTIDE SEQUENCE [LARGE SCALE GENOMIC DNA]</scope>
    <source>
        <strain evidence="16 20">LAko</strain>
        <strain evidence="17 19">LAla</strain>
        <strain evidence="18 21">LMbo</strain>
    </source>
</reference>
<evidence type="ECO:0000313" key="20">
    <source>
        <dbReference type="Proteomes" id="UP000037778"/>
    </source>
</evidence>
<dbReference type="Pfam" id="PF00237">
    <property type="entry name" value="Ribosomal_L22"/>
    <property type="match status" value="1"/>
</dbReference>
<evidence type="ECO:0000313" key="22">
    <source>
        <dbReference type="Proteomes" id="UP000067203"/>
    </source>
</evidence>
<evidence type="ECO:0000313" key="16">
    <source>
        <dbReference type="EMBL" id="KOY75657.1"/>
    </source>
</evidence>
<dbReference type="GO" id="GO:0003735">
    <property type="term" value="F:structural constituent of ribosome"/>
    <property type="evidence" value="ECO:0007669"/>
    <property type="project" value="InterPro"/>
</dbReference>
<evidence type="ECO:0000256" key="4">
    <source>
        <dbReference type="ARBA" id="ARBA00022730"/>
    </source>
</evidence>
<keyword evidence="7 10" id="KW-0687">Ribonucleoprotein</keyword>
<comment type="similarity">
    <text evidence="2 10 11">Belongs to the universal ribosomal protein uL22 family.</text>
</comment>
<dbReference type="EMBL" id="JXCZ01000032">
    <property type="protein sequence ID" value="KOY78904.1"/>
    <property type="molecule type" value="Genomic_DNA"/>
</dbReference>
<dbReference type="Proteomes" id="UP000067203">
    <property type="component" value="Chromosome"/>
</dbReference>
<dbReference type="Gene3D" id="3.90.470.10">
    <property type="entry name" value="Ribosomal protein L22/L17"/>
    <property type="match status" value="1"/>
</dbReference>
<evidence type="ECO:0000256" key="1">
    <source>
        <dbReference type="ARBA" id="ARBA00003478"/>
    </source>
</evidence>
<evidence type="ECO:0000256" key="12">
    <source>
        <dbReference type="RuleBase" id="RU004006"/>
    </source>
</evidence>
<accession>A0A087EPJ9</accession>
<evidence type="ECO:0000313" key="17">
    <source>
        <dbReference type="EMBL" id="KOY78904.1"/>
    </source>
</evidence>
<proteinExistence type="inferred from homology"/>
<dbReference type="GO" id="GO:0019843">
    <property type="term" value="F:rRNA binding"/>
    <property type="evidence" value="ECO:0007669"/>
    <property type="project" value="UniProtKB-UniRule"/>
</dbReference>
<dbReference type="FunFam" id="3.90.470.10:FF:000001">
    <property type="entry name" value="50S ribosomal protein L22"/>
    <property type="match status" value="1"/>
</dbReference>
<dbReference type="PANTHER" id="PTHR13501:SF8">
    <property type="entry name" value="LARGE RIBOSOMAL SUBUNIT PROTEIN UL22M"/>
    <property type="match status" value="1"/>
</dbReference>
<keyword evidence="4 10" id="KW-0699">rRNA-binding</keyword>